<evidence type="ECO:0008006" key="6">
    <source>
        <dbReference type="Google" id="ProtNLM"/>
    </source>
</evidence>
<feature type="chain" id="PRO_5037782211" description="TrbL/VirB6 plasmid conjugal transfer protein" evidence="3">
    <location>
        <begin position="22"/>
        <end position="709"/>
    </location>
</feature>
<evidence type="ECO:0000256" key="3">
    <source>
        <dbReference type="SAM" id="SignalP"/>
    </source>
</evidence>
<name>A0A927RCI9_9ACTN</name>
<feature type="transmembrane region" description="Helical" evidence="2">
    <location>
        <begin position="91"/>
        <end position="110"/>
    </location>
</feature>
<keyword evidence="2" id="KW-0472">Membrane</keyword>
<feature type="compositionally biased region" description="Low complexity" evidence="1">
    <location>
        <begin position="684"/>
        <end position="695"/>
    </location>
</feature>
<feature type="transmembrane region" description="Helical" evidence="2">
    <location>
        <begin position="284"/>
        <end position="313"/>
    </location>
</feature>
<feature type="compositionally biased region" description="Low complexity" evidence="1">
    <location>
        <begin position="637"/>
        <end position="649"/>
    </location>
</feature>
<feature type="transmembrane region" description="Helical" evidence="2">
    <location>
        <begin position="147"/>
        <end position="167"/>
    </location>
</feature>
<proteinExistence type="predicted"/>
<evidence type="ECO:0000256" key="2">
    <source>
        <dbReference type="SAM" id="Phobius"/>
    </source>
</evidence>
<dbReference type="AlphaFoldDB" id="A0A927RCI9"/>
<protein>
    <recommendedName>
        <fullName evidence="6">TrbL/VirB6 plasmid conjugal transfer protein</fullName>
    </recommendedName>
</protein>
<feature type="transmembrane region" description="Helical" evidence="2">
    <location>
        <begin position="122"/>
        <end position="141"/>
    </location>
</feature>
<organism evidence="4 5">
    <name type="scientific">Actinopolymorpha pittospori</name>
    <dbReference type="NCBI Taxonomy" id="648752"/>
    <lineage>
        <taxon>Bacteria</taxon>
        <taxon>Bacillati</taxon>
        <taxon>Actinomycetota</taxon>
        <taxon>Actinomycetes</taxon>
        <taxon>Propionibacteriales</taxon>
        <taxon>Actinopolymorphaceae</taxon>
        <taxon>Actinopolymorpha</taxon>
    </lineage>
</organism>
<gene>
    <name evidence="4" type="ORF">HEB94_006797</name>
</gene>
<feature type="region of interest" description="Disordered" evidence="1">
    <location>
        <begin position="601"/>
        <end position="709"/>
    </location>
</feature>
<accession>A0A927RCI9</accession>
<evidence type="ECO:0000256" key="1">
    <source>
        <dbReference type="SAM" id="MobiDB-lite"/>
    </source>
</evidence>
<dbReference type="EMBL" id="JADBEM010000001">
    <property type="protein sequence ID" value="MBE1609949.1"/>
    <property type="molecule type" value="Genomic_DNA"/>
</dbReference>
<feature type="transmembrane region" description="Helical" evidence="2">
    <location>
        <begin position="333"/>
        <end position="363"/>
    </location>
</feature>
<feature type="compositionally biased region" description="Low complexity" evidence="1">
    <location>
        <begin position="484"/>
        <end position="497"/>
    </location>
</feature>
<feature type="region of interest" description="Disordered" evidence="1">
    <location>
        <begin position="482"/>
        <end position="542"/>
    </location>
</feature>
<dbReference type="Proteomes" id="UP000638648">
    <property type="component" value="Unassembled WGS sequence"/>
</dbReference>
<sequence>MAAVIGSALLLVLVRVQIAAAAPIAAEDTIGQTPPALGWIGLQDSLGISLWNYELSLDRGGMTSPDKFFWASITDSCWGAYRSWCALSVWFLDWVLSFSWVTTIASPLLAVGDAMQEVVRSLGLVPTFLTLTALLAGLWMLKGRYAAAIWEVGIACVIAALASGVFAQPVEMIAGKDGFVVKANQTGQELAAELATGDAEGKTPEQLRKAQTGQLVDTFIRQPTQMINFGRIIDGTKSEGAYNEVIKGGPYGTESNIRDRVGDCDKALGDYAANPSSAMAIGSVVFMPAAFVILCMALILAGSVIAAAVWAMFQSLKAIITMVTGLLPSGSRGSLLLTVAETLVALLLIIFTSVFLGVFLLVIQAMFAGSSGASMPRTFVVVDILIVVGTAAYWRQRRQLKAATQRLAQWMSQRPGGAPATRMPDRQPGLSLGSAATAVRTVTSLAQVRAQRAMANRDPVTGGPTFIDNRRQAAMFFGGLPRSGGPTVVEGEVVPTHGPGGPGRLQLPPGPDNPQLLPGPDNPQLPPGGSGGRGGAGPRPRLAGARRKIAGTLVRAGTSAALAYTTGGASSVLTGASKAARAAQTAKRAALVSRMALASGKNAAGTNRPPLPSSSVSAGRPQGQVIQGEVVSSRLATGPGKTPTPQPGKRNPASGKDSPTAPARSDTQQPSAPAPSATGKPRSQATERAARLQARLAERRAGRRAPGGK</sequence>
<comment type="caution">
    <text evidence="4">The sequence shown here is derived from an EMBL/GenBank/DDBJ whole genome shotgun (WGS) entry which is preliminary data.</text>
</comment>
<evidence type="ECO:0000313" key="4">
    <source>
        <dbReference type="EMBL" id="MBE1609949.1"/>
    </source>
</evidence>
<keyword evidence="5" id="KW-1185">Reference proteome</keyword>
<feature type="transmembrane region" description="Helical" evidence="2">
    <location>
        <begin position="375"/>
        <end position="394"/>
    </location>
</feature>
<reference evidence="4" key="1">
    <citation type="submission" date="2020-10" db="EMBL/GenBank/DDBJ databases">
        <title>Sequencing the genomes of 1000 actinobacteria strains.</title>
        <authorList>
            <person name="Klenk H.-P."/>
        </authorList>
    </citation>
    <scope>NUCLEOTIDE SEQUENCE</scope>
    <source>
        <strain evidence="4">DSM 45354</strain>
    </source>
</reference>
<feature type="compositionally biased region" description="Gly residues" evidence="1">
    <location>
        <begin position="528"/>
        <end position="537"/>
    </location>
</feature>
<dbReference type="RefSeq" id="WP_192753418.1">
    <property type="nucleotide sequence ID" value="NZ_BAABJL010000243.1"/>
</dbReference>
<keyword evidence="3" id="KW-0732">Signal</keyword>
<evidence type="ECO:0000313" key="5">
    <source>
        <dbReference type="Proteomes" id="UP000638648"/>
    </source>
</evidence>
<keyword evidence="2" id="KW-1133">Transmembrane helix</keyword>
<feature type="signal peptide" evidence="3">
    <location>
        <begin position="1"/>
        <end position="21"/>
    </location>
</feature>
<keyword evidence="2" id="KW-0812">Transmembrane</keyword>